<keyword evidence="3" id="KW-1185">Reference proteome</keyword>
<keyword evidence="1" id="KW-1133">Transmembrane helix</keyword>
<evidence type="ECO:0000313" key="2">
    <source>
        <dbReference type="EMBL" id="QQZ07608.1"/>
    </source>
</evidence>
<name>A0ABX7DVS0_9BACI</name>
<accession>A0ABX7DVS0</accession>
<keyword evidence="1" id="KW-0812">Transmembrane</keyword>
<gene>
    <name evidence="2" type="ORF">I5776_10875</name>
</gene>
<evidence type="ECO:0000313" key="3">
    <source>
        <dbReference type="Proteomes" id="UP000595691"/>
    </source>
</evidence>
<evidence type="ECO:0008006" key="4">
    <source>
        <dbReference type="Google" id="ProtNLM"/>
    </source>
</evidence>
<dbReference type="RefSeq" id="WP_202776445.1">
    <property type="nucleotide sequence ID" value="NZ_CP065425.1"/>
</dbReference>
<protein>
    <recommendedName>
        <fullName evidence="4">ATP synthase F0 subunit 8</fullName>
    </recommendedName>
</protein>
<dbReference type="EMBL" id="CP065425">
    <property type="protein sequence ID" value="QQZ07608.1"/>
    <property type="molecule type" value="Genomic_DNA"/>
</dbReference>
<dbReference type="Proteomes" id="UP000595691">
    <property type="component" value="Chromosome"/>
</dbReference>
<evidence type="ECO:0000256" key="1">
    <source>
        <dbReference type="SAM" id="Phobius"/>
    </source>
</evidence>
<reference evidence="2 3" key="1">
    <citation type="submission" date="2020-11" db="EMBL/GenBank/DDBJ databases">
        <title>Taxonomic evaluation of the Bacillus sporothermodurans group of bacteria based on whole genome sequences.</title>
        <authorList>
            <person name="Fiedler G."/>
            <person name="Herbstmann A.-D."/>
            <person name="Doll E."/>
            <person name="Wenning M."/>
            <person name="Brinks E."/>
            <person name="Kabisch J."/>
            <person name="Breitenwieser F."/>
            <person name="Lappann M."/>
            <person name="Boehnlein C."/>
            <person name="Franz C."/>
        </authorList>
    </citation>
    <scope>NUCLEOTIDE SEQUENCE [LARGE SCALE GENOMIC DNA]</scope>
    <source>
        <strain evidence="2 3">JCM 19841</strain>
    </source>
</reference>
<proteinExistence type="predicted"/>
<feature type="transmembrane region" description="Helical" evidence="1">
    <location>
        <begin position="6"/>
        <end position="26"/>
    </location>
</feature>
<keyword evidence="1" id="KW-0472">Membrane</keyword>
<organism evidence="2 3">
    <name type="scientific">Heyndrickxia vini</name>
    <dbReference type="NCBI Taxonomy" id="1476025"/>
    <lineage>
        <taxon>Bacteria</taxon>
        <taxon>Bacillati</taxon>
        <taxon>Bacillota</taxon>
        <taxon>Bacilli</taxon>
        <taxon>Bacillales</taxon>
        <taxon>Bacillaceae</taxon>
        <taxon>Heyndrickxia</taxon>
    </lineage>
</organism>
<sequence length="54" mass="6444">MGIITLFGWIFWGVIILLLVVSFIFYKKGTKRPERNLNQMEADEQFRNSSKFPY</sequence>